<gene>
    <name evidence="2" type="ORF">FB465_3230</name>
</gene>
<comment type="caution">
    <text evidence="2">The sequence shown here is derived from an EMBL/GenBank/DDBJ whole genome shotgun (WGS) entry which is preliminary data.</text>
</comment>
<dbReference type="AlphaFoldDB" id="A0A561ERE4"/>
<sequence>MPSQLPAHIQLGGEGAQTAPPLLSAPFPVVSPELIRTGKGLRRREPAAPT</sequence>
<feature type="region of interest" description="Disordered" evidence="1">
    <location>
        <begin position="1"/>
        <end position="26"/>
    </location>
</feature>
<proteinExistence type="predicted"/>
<reference evidence="2 3" key="1">
    <citation type="submission" date="2019-06" db="EMBL/GenBank/DDBJ databases">
        <title>Sequencing the genomes of 1000 actinobacteria strains.</title>
        <authorList>
            <person name="Klenk H.-P."/>
        </authorList>
    </citation>
    <scope>NUCLEOTIDE SEQUENCE [LARGE SCALE GENOMIC DNA]</scope>
    <source>
        <strain evidence="2 3">DSM 41649</strain>
    </source>
</reference>
<keyword evidence="3" id="KW-1185">Reference proteome</keyword>
<evidence type="ECO:0000313" key="3">
    <source>
        <dbReference type="Proteomes" id="UP000318416"/>
    </source>
</evidence>
<evidence type="ECO:0000256" key="1">
    <source>
        <dbReference type="SAM" id="MobiDB-lite"/>
    </source>
</evidence>
<name>A0A561ERE4_9ACTN</name>
<dbReference type="Proteomes" id="UP000318416">
    <property type="component" value="Unassembled WGS sequence"/>
</dbReference>
<organism evidence="2 3">
    <name type="scientific">Kitasatospora atroaurantiaca</name>
    <dbReference type="NCBI Taxonomy" id="285545"/>
    <lineage>
        <taxon>Bacteria</taxon>
        <taxon>Bacillati</taxon>
        <taxon>Actinomycetota</taxon>
        <taxon>Actinomycetes</taxon>
        <taxon>Kitasatosporales</taxon>
        <taxon>Streptomycetaceae</taxon>
        <taxon>Kitasatospora</taxon>
    </lineage>
</organism>
<evidence type="ECO:0000313" key="2">
    <source>
        <dbReference type="EMBL" id="TWE18180.1"/>
    </source>
</evidence>
<protein>
    <submittedName>
        <fullName evidence="2">Uncharacterized protein</fullName>
    </submittedName>
</protein>
<accession>A0A561ERE4</accession>
<dbReference type="EMBL" id="VIVR01000001">
    <property type="protein sequence ID" value="TWE18180.1"/>
    <property type="molecule type" value="Genomic_DNA"/>
</dbReference>